<dbReference type="Pfam" id="PF12840">
    <property type="entry name" value="HTH_20"/>
    <property type="match status" value="1"/>
</dbReference>
<evidence type="ECO:0000256" key="1">
    <source>
        <dbReference type="ARBA" id="ARBA00023015"/>
    </source>
</evidence>
<keyword evidence="3" id="KW-0804">Transcription</keyword>
<organism evidence="5 6">
    <name type="scientific">Kribbella jiaozuonensis</name>
    <dbReference type="NCBI Taxonomy" id="2575441"/>
    <lineage>
        <taxon>Bacteria</taxon>
        <taxon>Bacillati</taxon>
        <taxon>Actinomycetota</taxon>
        <taxon>Actinomycetes</taxon>
        <taxon>Propionibacteriales</taxon>
        <taxon>Kribbellaceae</taxon>
        <taxon>Kribbella</taxon>
    </lineage>
</organism>
<dbReference type="EMBL" id="SZPZ01000004">
    <property type="protein sequence ID" value="TKK76396.1"/>
    <property type="molecule type" value="Genomic_DNA"/>
</dbReference>
<dbReference type="AlphaFoldDB" id="A0A4U3LPE6"/>
<dbReference type="CDD" id="cd00090">
    <property type="entry name" value="HTH_ARSR"/>
    <property type="match status" value="1"/>
</dbReference>
<dbReference type="GO" id="GO:0003700">
    <property type="term" value="F:DNA-binding transcription factor activity"/>
    <property type="evidence" value="ECO:0007669"/>
    <property type="project" value="InterPro"/>
</dbReference>
<comment type="caution">
    <text evidence="5">The sequence shown here is derived from an EMBL/GenBank/DDBJ whole genome shotgun (WGS) entry which is preliminary data.</text>
</comment>
<dbReference type="InterPro" id="IPR001845">
    <property type="entry name" value="HTH_ArsR_DNA-bd_dom"/>
</dbReference>
<dbReference type="PANTHER" id="PTHR43132">
    <property type="entry name" value="ARSENICAL RESISTANCE OPERON REPRESSOR ARSR-RELATED"/>
    <property type="match status" value="1"/>
</dbReference>
<dbReference type="Proteomes" id="UP000305836">
    <property type="component" value="Unassembled WGS sequence"/>
</dbReference>
<evidence type="ECO:0000313" key="5">
    <source>
        <dbReference type="EMBL" id="TKK76396.1"/>
    </source>
</evidence>
<accession>A0A4U3LPE6</accession>
<keyword evidence="1" id="KW-0805">Transcription regulation</keyword>
<protein>
    <submittedName>
        <fullName evidence="5">Helix-turn-helix transcriptional regulator</fullName>
    </submittedName>
</protein>
<evidence type="ECO:0000256" key="3">
    <source>
        <dbReference type="ARBA" id="ARBA00023163"/>
    </source>
</evidence>
<dbReference type="Gene3D" id="1.10.10.10">
    <property type="entry name" value="Winged helix-like DNA-binding domain superfamily/Winged helix DNA-binding domain"/>
    <property type="match status" value="1"/>
</dbReference>
<sequence>MTPGRADHRVRTDFLRDREKRMAIELRSALVPDLSMLSVALQALLGDGKGIPKLLRLRLLSVMHTPAGRAALRPMLAQPGQRRQIPSSVAPLTPVGDLSMETQIEALRSNHNDGLRGNLVEIYGDRIPQVWRAAAERPARWSRALGDTLADVWSGPGRDAWSRSRTALDSELRRHESLLDRGAAHTLLNTLSPRIRFDCGGFELDGRVKVPVGDRKIVLAPMISAPDSVVVENSDPVAVVVGYPLPGALASWSPAGLPVRESDDALATVIGHVRAEILRRLPEPMSMSRLAAELNCAPSTATHHCNTLESAGLVERIRQGKSILVRRTTRGSALVDLFT</sequence>
<reference evidence="5 6" key="1">
    <citation type="submission" date="2019-04" db="EMBL/GenBank/DDBJ databases">
        <title>Kribbella sp. NEAU-THZ 27 nov., a novel actinomycete isolated from soil.</title>
        <authorList>
            <person name="Duan L."/>
        </authorList>
    </citation>
    <scope>NUCLEOTIDE SEQUENCE [LARGE SCALE GENOMIC DNA]</scope>
    <source>
        <strain evidence="6">NEAU-THZ27</strain>
    </source>
</reference>
<dbReference type="InterPro" id="IPR036388">
    <property type="entry name" value="WH-like_DNA-bd_sf"/>
</dbReference>
<gene>
    <name evidence="5" type="ORF">FDA38_28805</name>
</gene>
<evidence type="ECO:0000313" key="6">
    <source>
        <dbReference type="Proteomes" id="UP000305836"/>
    </source>
</evidence>
<dbReference type="OrthoDB" id="3569145at2"/>
<dbReference type="PANTHER" id="PTHR43132:SF2">
    <property type="entry name" value="ARSENICAL RESISTANCE OPERON REPRESSOR ARSR-RELATED"/>
    <property type="match status" value="1"/>
</dbReference>
<dbReference type="GO" id="GO:0003677">
    <property type="term" value="F:DNA binding"/>
    <property type="evidence" value="ECO:0007669"/>
    <property type="project" value="UniProtKB-KW"/>
</dbReference>
<dbReference type="InterPro" id="IPR036390">
    <property type="entry name" value="WH_DNA-bd_sf"/>
</dbReference>
<proteinExistence type="predicted"/>
<dbReference type="SUPFAM" id="SSF46785">
    <property type="entry name" value="Winged helix' DNA-binding domain"/>
    <property type="match status" value="1"/>
</dbReference>
<dbReference type="InterPro" id="IPR051011">
    <property type="entry name" value="Metal_resp_trans_reg"/>
</dbReference>
<keyword evidence="6" id="KW-1185">Reference proteome</keyword>
<dbReference type="SMART" id="SM00418">
    <property type="entry name" value="HTH_ARSR"/>
    <property type="match status" value="1"/>
</dbReference>
<evidence type="ECO:0000256" key="2">
    <source>
        <dbReference type="ARBA" id="ARBA00023125"/>
    </source>
</evidence>
<name>A0A4U3LPE6_9ACTN</name>
<feature type="domain" description="HTH arsR-type" evidence="4">
    <location>
        <begin position="264"/>
        <end position="339"/>
    </location>
</feature>
<evidence type="ECO:0000259" key="4">
    <source>
        <dbReference type="SMART" id="SM00418"/>
    </source>
</evidence>
<dbReference type="InterPro" id="IPR011991">
    <property type="entry name" value="ArsR-like_HTH"/>
</dbReference>
<keyword evidence="2" id="KW-0238">DNA-binding</keyword>